<dbReference type="OrthoDB" id="10251234at2759"/>
<dbReference type="InterPro" id="IPR019313">
    <property type="entry name" value="Mediator_Med17"/>
</dbReference>
<dbReference type="PANTHER" id="PTHR13114:SF7">
    <property type="entry name" value="MEDIATOR OF RNA POLYMERASE II TRANSCRIPTION SUBUNIT 17"/>
    <property type="match status" value="1"/>
</dbReference>
<evidence type="ECO:0000313" key="10">
    <source>
        <dbReference type="Proteomes" id="UP000615446"/>
    </source>
</evidence>
<dbReference type="GO" id="GO:0003712">
    <property type="term" value="F:transcription coregulator activity"/>
    <property type="evidence" value="ECO:0007669"/>
    <property type="project" value="InterPro"/>
</dbReference>
<evidence type="ECO:0000256" key="6">
    <source>
        <dbReference type="ARBA" id="ARBA00023242"/>
    </source>
</evidence>
<evidence type="ECO:0000256" key="2">
    <source>
        <dbReference type="ARBA" id="ARBA00005635"/>
    </source>
</evidence>
<keyword evidence="6 8" id="KW-0539">Nucleus</keyword>
<keyword evidence="5 8" id="KW-0804">Transcription</keyword>
<name>A0A8H3LG17_9GLOM</name>
<dbReference type="AlphaFoldDB" id="A0A8H3LG17"/>
<proteinExistence type="inferred from homology"/>
<evidence type="ECO:0000256" key="7">
    <source>
        <dbReference type="ARBA" id="ARBA00032014"/>
    </source>
</evidence>
<evidence type="ECO:0000256" key="4">
    <source>
        <dbReference type="ARBA" id="ARBA00023015"/>
    </source>
</evidence>
<dbReference type="PANTHER" id="PTHR13114">
    <property type="entry name" value="MEDIATOR OF RNA POLYMERASE II TRANSCRIPTION SUBUNIT 17"/>
    <property type="match status" value="1"/>
</dbReference>
<organism evidence="9 10">
    <name type="scientific">Rhizophagus clarus</name>
    <dbReference type="NCBI Taxonomy" id="94130"/>
    <lineage>
        <taxon>Eukaryota</taxon>
        <taxon>Fungi</taxon>
        <taxon>Fungi incertae sedis</taxon>
        <taxon>Mucoromycota</taxon>
        <taxon>Glomeromycotina</taxon>
        <taxon>Glomeromycetes</taxon>
        <taxon>Glomerales</taxon>
        <taxon>Glomeraceae</taxon>
        <taxon>Rhizophagus</taxon>
    </lineage>
</organism>
<evidence type="ECO:0000256" key="8">
    <source>
        <dbReference type="RuleBase" id="RU364140"/>
    </source>
</evidence>
<keyword evidence="4 8" id="KW-0805">Transcription regulation</keyword>
<evidence type="ECO:0000256" key="3">
    <source>
        <dbReference type="ARBA" id="ARBA00019610"/>
    </source>
</evidence>
<dbReference type="GO" id="GO:0016592">
    <property type="term" value="C:mediator complex"/>
    <property type="evidence" value="ECO:0007669"/>
    <property type="project" value="InterPro"/>
</dbReference>
<reference evidence="9" key="1">
    <citation type="submission" date="2019-10" db="EMBL/GenBank/DDBJ databases">
        <title>Conservation and host-specific expression of non-tandemly repeated heterogenous ribosome RNA gene in arbuscular mycorrhizal fungi.</title>
        <authorList>
            <person name="Maeda T."/>
            <person name="Kobayashi Y."/>
            <person name="Nakagawa T."/>
            <person name="Ezawa T."/>
            <person name="Yamaguchi K."/>
            <person name="Bino T."/>
            <person name="Nishimoto Y."/>
            <person name="Shigenobu S."/>
            <person name="Kawaguchi M."/>
        </authorList>
    </citation>
    <scope>NUCLEOTIDE SEQUENCE</scope>
    <source>
        <strain evidence="9">HR1</strain>
    </source>
</reference>
<comment type="function">
    <text evidence="8">Component of the Mediator complex, a coactivator involved in the regulated transcription of nearly all RNA polymerase II-dependent genes. Mediator functions as a bridge to convey information from gene-specific regulatory proteins to the basal RNA polymerase II transcription machinery. Mediator is recruited to promoters by direct interactions with regulatory proteins and serves as a scaffold for the assembly of a functional preinitiation complex with RNA polymerase II and the general transcription factors.</text>
</comment>
<evidence type="ECO:0000256" key="5">
    <source>
        <dbReference type="ARBA" id="ARBA00023163"/>
    </source>
</evidence>
<evidence type="ECO:0000256" key="1">
    <source>
        <dbReference type="ARBA" id="ARBA00004123"/>
    </source>
</evidence>
<gene>
    <name evidence="8" type="primary">MED17</name>
    <name evidence="9" type="ORF">RCL2_001483500</name>
</gene>
<keyword evidence="8" id="KW-0010">Activator</keyword>
<comment type="subcellular location">
    <subcellularLocation>
        <location evidence="1 8">Nucleus</location>
    </subcellularLocation>
</comment>
<dbReference type="Proteomes" id="UP000615446">
    <property type="component" value="Unassembled WGS sequence"/>
</dbReference>
<comment type="similarity">
    <text evidence="2 8">Belongs to the Mediator complex subunit 17 family.</text>
</comment>
<dbReference type="GO" id="GO:0006357">
    <property type="term" value="P:regulation of transcription by RNA polymerase II"/>
    <property type="evidence" value="ECO:0007669"/>
    <property type="project" value="InterPro"/>
</dbReference>
<sequence>MDKKIFIEPRIEPPAFDVTVQGEEIYLPKQTPTERLSKQVKKLWKERDFRTLTIESLENGESSEKKESVADDKATNLAVMRSTIKDAVAASHNDIGIGIDVLNLILSDSRPNFQPTNPLPVPSGMIQYYGHSLPQLSKLSQFQNFKLMLGMKRRQLKHAAGIISSAAKKLGNIVEKERTFWNEAVSLREHHWTLQRGGGKEKNVGLQIFVCYGYQLAGPSFLENTAAQILRSSDEKQITISLPQKTKGIVKLCLRKSSKAPGYDGQRMQENSLLRFESIEGSNIHQQLLAAQEAVFEAELFEQLVKEARVMTNVVLLENEIGLQVYPGVDLTIQQANIDSIQEKEETRSTDDDILQTDNNFGRTISPEPSTCTVLKLAMDLLVRRFHRRNFIREQERVIQGNRGIHRDSGYGYAQILTQPLHLLKYHFFCIHLREILNSTTKPLRDGGVPVQIHFISNLSKGKELIEEVWKKIGNDKLALFTGSVIVIIDYRHSIRFTLESPGTLILHLSHMDMKTRNLSQFQESLTREIKLLLLRIILENLNNLTGLNDIVTNAGKWYLDSPALMIYKDMPPAVPSSAFTKKPFDLDDILKDEMSSLNEWKPEYWRRPVKITIVDGCSPDKLAVRIEAALVDAKPELIIGASSKNIHKEFGEMRLIGDNVIKALLFIVFVVFEDDATSIVVDGVADEDADEDAVEEGDDDVVVDVVDVDGAAFVAYCGVSKNNLRTNIACTITTNINKMLSKNELSFVGCPVDKFELSKF</sequence>
<dbReference type="Pfam" id="PF10156">
    <property type="entry name" value="Med17"/>
    <property type="match status" value="1"/>
</dbReference>
<comment type="subunit">
    <text evidence="8">Component of the Mediator complex.</text>
</comment>
<protein>
    <recommendedName>
        <fullName evidence="3 8">Mediator of RNA polymerase II transcription subunit 17</fullName>
    </recommendedName>
    <alternativeName>
        <fullName evidence="7 8">Mediator complex subunit 17</fullName>
    </alternativeName>
</protein>
<comment type="caution">
    <text evidence="9">The sequence shown here is derived from an EMBL/GenBank/DDBJ whole genome shotgun (WGS) entry which is preliminary data.</text>
</comment>
<dbReference type="EMBL" id="BLAL01000172">
    <property type="protein sequence ID" value="GES87863.1"/>
    <property type="molecule type" value="Genomic_DNA"/>
</dbReference>
<accession>A0A8H3LG17</accession>
<evidence type="ECO:0000313" key="9">
    <source>
        <dbReference type="EMBL" id="GES87863.1"/>
    </source>
</evidence>
<dbReference type="GO" id="GO:0070847">
    <property type="term" value="C:core mediator complex"/>
    <property type="evidence" value="ECO:0007669"/>
    <property type="project" value="TreeGrafter"/>
</dbReference>